<evidence type="ECO:0000256" key="1">
    <source>
        <dbReference type="SAM" id="MobiDB-lite"/>
    </source>
</evidence>
<feature type="region of interest" description="Disordered" evidence="1">
    <location>
        <begin position="1"/>
        <end position="32"/>
    </location>
</feature>
<dbReference type="EMBL" id="BK032535">
    <property type="protein sequence ID" value="DAF46308.1"/>
    <property type="molecule type" value="Genomic_DNA"/>
</dbReference>
<reference evidence="2" key="1">
    <citation type="journal article" date="2021" name="Proc. Natl. Acad. Sci. U.S.A.">
        <title>A Catalog of Tens of Thousands of Viruses from Human Metagenomes Reveals Hidden Associations with Chronic Diseases.</title>
        <authorList>
            <person name="Tisza M.J."/>
            <person name="Buck C.B."/>
        </authorList>
    </citation>
    <scope>NUCLEOTIDE SEQUENCE</scope>
    <source>
        <strain evidence="2">CtqEN1</strain>
    </source>
</reference>
<organism evidence="2">
    <name type="scientific">Myoviridae sp. ctqEN1</name>
    <dbReference type="NCBI Taxonomy" id="2827709"/>
    <lineage>
        <taxon>Viruses</taxon>
        <taxon>Duplodnaviria</taxon>
        <taxon>Heunggongvirae</taxon>
        <taxon>Uroviricota</taxon>
        <taxon>Caudoviricetes</taxon>
    </lineage>
</organism>
<sequence length="96" mass="10987">MNRESCLDTLDLSEESKGPKASISFESNQQDFQSPEEGLAFLELMQITRKRQAILEEQETYELARLKKLLDLDVELQSLGVSTLYFPDLENLVSCE</sequence>
<accession>A0A8S5S5I2</accession>
<evidence type="ECO:0000313" key="2">
    <source>
        <dbReference type="EMBL" id="DAF46308.1"/>
    </source>
</evidence>
<protein>
    <submittedName>
        <fullName evidence="2">Uncharacterized protein</fullName>
    </submittedName>
</protein>
<name>A0A8S5S5I2_9CAUD</name>
<proteinExistence type="predicted"/>